<evidence type="ECO:0000313" key="1">
    <source>
        <dbReference type="EMBL" id="GLS90791.1"/>
    </source>
</evidence>
<sequence length="570" mass="64801">MDIFTMRIKTSIILMFSQRTIIALTASLLTIFCVPYANAEEEKISESIVEPQLVDPKEKPGKAIFTKYGIADDIPKLGLSSLTQGQHLVEHVKRSVQIDEQISQSEVFLVQNTDEKENIDLRIKYNPVNLAKEEDVIEHIQDNTRTEYRLRDYIQSYDDKSVKAVELENGHVEISFNYSKYGLPQDIAYFRFMRVKIDVKDGQPLSMVLTNSQPFTYDKYTIHTYHQKIIFKTLPSGKVLIKRKSTVLDGETKKNKTFKLTTITTPVAYYDDDEITVLDEKLLLEASDPRMREARVKVDNLFPLMGDMIRRKGIDIPKPYGISVSYRKQEMEFAFTDFNVLGIDFNDLFDPSKSIGTVSAESLVLRGDVYILPFWNIYGLFGKIKVEANVNADYTGKAGDIIKDKLNDKLTGLGDAFCKEVTFVCEQGNLNIPLQLQYDVVGFGTTLAVGYREFFASVTGTYSMTRLEGNSEFSEGILTVQPMLGYQLVDYRTQFFVGAEYQGLKPYTSGTIDSVEVNGEKFNFNVGIDLEKWAYLVGVNKEFGKNYNVTVLFNKGETRTAGTVNFGYRF</sequence>
<evidence type="ECO:0000313" key="2">
    <source>
        <dbReference type="Proteomes" id="UP001157353"/>
    </source>
</evidence>
<organism evidence="1 2">
    <name type="scientific">Psychromonas marina</name>
    <dbReference type="NCBI Taxonomy" id="88364"/>
    <lineage>
        <taxon>Bacteria</taxon>
        <taxon>Pseudomonadati</taxon>
        <taxon>Pseudomonadota</taxon>
        <taxon>Gammaproteobacteria</taxon>
        <taxon>Alteromonadales</taxon>
        <taxon>Psychromonadaceae</taxon>
        <taxon>Psychromonas</taxon>
    </lineage>
</organism>
<reference evidence="2" key="1">
    <citation type="journal article" date="2019" name="Int. J. Syst. Evol. Microbiol.">
        <title>The Global Catalogue of Microorganisms (GCM) 10K type strain sequencing project: providing services to taxonomists for standard genome sequencing and annotation.</title>
        <authorList>
            <consortium name="The Broad Institute Genomics Platform"/>
            <consortium name="The Broad Institute Genome Sequencing Center for Infectious Disease"/>
            <person name="Wu L."/>
            <person name="Ma J."/>
        </authorList>
    </citation>
    <scope>NUCLEOTIDE SEQUENCE [LARGE SCALE GENOMIC DNA]</scope>
    <source>
        <strain evidence="2">NBRC 103166</strain>
    </source>
</reference>
<gene>
    <name evidence="1" type="ORF">GCM10007916_18580</name>
</gene>
<accession>A0ABQ6E039</accession>
<proteinExistence type="predicted"/>
<name>A0ABQ6E039_9GAMM</name>
<keyword evidence="2" id="KW-1185">Reference proteome</keyword>
<dbReference type="Proteomes" id="UP001157353">
    <property type="component" value="Unassembled WGS sequence"/>
</dbReference>
<protein>
    <submittedName>
        <fullName evidence="1">Uncharacterized protein</fullName>
    </submittedName>
</protein>
<comment type="caution">
    <text evidence="1">The sequence shown here is derived from an EMBL/GenBank/DDBJ whole genome shotgun (WGS) entry which is preliminary data.</text>
</comment>
<dbReference type="EMBL" id="BSPQ01000005">
    <property type="protein sequence ID" value="GLS90791.1"/>
    <property type="molecule type" value="Genomic_DNA"/>
</dbReference>